<accession>A0A0E9PAK4</accession>
<dbReference type="AlphaFoldDB" id="A0A0E9PAK4"/>
<proteinExistence type="predicted"/>
<dbReference type="EMBL" id="GBXM01106871">
    <property type="protein sequence ID" value="JAH01706.1"/>
    <property type="molecule type" value="Transcribed_RNA"/>
</dbReference>
<name>A0A0E9PAK4_ANGAN</name>
<sequence>MCKDICPVPKTPSLCIAPLRGLPTLLAQHSPLNTYNSDTGFYSCGYNELAFHSCKAICLSFLL</sequence>
<reference evidence="1" key="1">
    <citation type="submission" date="2014-11" db="EMBL/GenBank/DDBJ databases">
        <authorList>
            <person name="Amaro Gonzalez C."/>
        </authorList>
    </citation>
    <scope>NUCLEOTIDE SEQUENCE</scope>
</reference>
<organism evidence="1">
    <name type="scientific">Anguilla anguilla</name>
    <name type="common">European freshwater eel</name>
    <name type="synonym">Muraena anguilla</name>
    <dbReference type="NCBI Taxonomy" id="7936"/>
    <lineage>
        <taxon>Eukaryota</taxon>
        <taxon>Metazoa</taxon>
        <taxon>Chordata</taxon>
        <taxon>Craniata</taxon>
        <taxon>Vertebrata</taxon>
        <taxon>Euteleostomi</taxon>
        <taxon>Actinopterygii</taxon>
        <taxon>Neopterygii</taxon>
        <taxon>Teleostei</taxon>
        <taxon>Anguilliformes</taxon>
        <taxon>Anguillidae</taxon>
        <taxon>Anguilla</taxon>
    </lineage>
</organism>
<reference evidence="1" key="2">
    <citation type="journal article" date="2015" name="Fish Shellfish Immunol.">
        <title>Early steps in the European eel (Anguilla anguilla)-Vibrio vulnificus interaction in the gills: Role of the RtxA13 toxin.</title>
        <authorList>
            <person name="Callol A."/>
            <person name="Pajuelo D."/>
            <person name="Ebbesson L."/>
            <person name="Teles M."/>
            <person name="MacKenzie S."/>
            <person name="Amaro C."/>
        </authorList>
    </citation>
    <scope>NUCLEOTIDE SEQUENCE</scope>
</reference>
<evidence type="ECO:0000313" key="1">
    <source>
        <dbReference type="EMBL" id="JAH01706.1"/>
    </source>
</evidence>
<protein>
    <submittedName>
        <fullName evidence="1">Uncharacterized protein</fullName>
    </submittedName>
</protein>